<dbReference type="SUPFAM" id="SSF46689">
    <property type="entry name" value="Homeodomain-like"/>
    <property type="match status" value="1"/>
</dbReference>
<protein>
    <submittedName>
        <fullName evidence="6">TetR/AcrR family transcriptional regulator</fullName>
    </submittedName>
</protein>
<dbReference type="Proteomes" id="UP000263094">
    <property type="component" value="Unassembled WGS sequence"/>
</dbReference>
<evidence type="ECO:0000256" key="4">
    <source>
        <dbReference type="PROSITE-ProRule" id="PRU00335"/>
    </source>
</evidence>
<evidence type="ECO:0000256" key="3">
    <source>
        <dbReference type="ARBA" id="ARBA00023163"/>
    </source>
</evidence>
<dbReference type="EMBL" id="QUAK01000010">
    <property type="protein sequence ID" value="RFU88489.1"/>
    <property type="molecule type" value="Genomic_DNA"/>
</dbReference>
<dbReference type="PANTHER" id="PTHR47506:SF6">
    <property type="entry name" value="HTH-TYPE TRANSCRIPTIONAL REPRESSOR NEMR"/>
    <property type="match status" value="1"/>
</dbReference>
<evidence type="ECO:0000313" key="6">
    <source>
        <dbReference type="EMBL" id="RFU88489.1"/>
    </source>
</evidence>
<proteinExistence type="predicted"/>
<keyword evidence="3" id="KW-0804">Transcription</keyword>
<dbReference type="OrthoDB" id="7252896at2"/>
<dbReference type="PANTHER" id="PTHR47506">
    <property type="entry name" value="TRANSCRIPTIONAL REGULATORY PROTEIN"/>
    <property type="match status" value="1"/>
</dbReference>
<dbReference type="RefSeq" id="WP_128553997.1">
    <property type="nucleotide sequence ID" value="NZ_QUAK01000010.1"/>
</dbReference>
<dbReference type="PROSITE" id="PS50977">
    <property type="entry name" value="HTH_TETR_2"/>
    <property type="match status" value="1"/>
</dbReference>
<dbReference type="InterPro" id="IPR036271">
    <property type="entry name" value="Tet_transcr_reg_TetR-rel_C_sf"/>
</dbReference>
<evidence type="ECO:0000259" key="5">
    <source>
        <dbReference type="PROSITE" id="PS50977"/>
    </source>
</evidence>
<keyword evidence="7" id="KW-1185">Reference proteome</keyword>
<evidence type="ECO:0000313" key="7">
    <source>
        <dbReference type="Proteomes" id="UP000263094"/>
    </source>
</evidence>
<name>A0A372MC73_9ACTN</name>
<dbReference type="AlphaFoldDB" id="A0A372MC73"/>
<sequence>MPRGSTGQRAVTTARLLESAAEVFAERGFNGASIGMICERGGFTRGAFYSNFASKDELFFAMFEAHADVLLTRLRTALEQASGASDPLQHFASLASRHSDNDRQWFLISTEFTLYAIRNPAAAAALARKDEEVRQEIGRIFTELLARAGRELVIDPALVGRFAVALREGGNAQEFVEPGSLDARLMERLILPAVLDAFSRDRSEPPGGSREIDRP</sequence>
<feature type="domain" description="HTH tetR-type" evidence="5">
    <location>
        <begin position="10"/>
        <end position="70"/>
    </location>
</feature>
<gene>
    <name evidence="6" type="ORF">DY218_01325</name>
</gene>
<reference evidence="6 7" key="1">
    <citation type="submission" date="2018-08" db="EMBL/GenBank/DDBJ databases">
        <title>Isolation, diversity and antifungal activity of Actinobacteria from wheat.</title>
        <authorList>
            <person name="Han C."/>
        </authorList>
    </citation>
    <scope>NUCLEOTIDE SEQUENCE [LARGE SCALE GENOMIC DNA]</scope>
    <source>
        <strain evidence="6 7">NEAU-YY421</strain>
    </source>
</reference>
<dbReference type="InterPro" id="IPR001647">
    <property type="entry name" value="HTH_TetR"/>
</dbReference>
<evidence type="ECO:0000256" key="2">
    <source>
        <dbReference type="ARBA" id="ARBA00023125"/>
    </source>
</evidence>
<keyword evidence="2 4" id="KW-0238">DNA-binding</keyword>
<dbReference type="GO" id="GO:0003677">
    <property type="term" value="F:DNA binding"/>
    <property type="evidence" value="ECO:0007669"/>
    <property type="project" value="UniProtKB-UniRule"/>
</dbReference>
<dbReference type="PRINTS" id="PR00455">
    <property type="entry name" value="HTHTETR"/>
</dbReference>
<accession>A0A372MC73</accession>
<dbReference type="InterPro" id="IPR009057">
    <property type="entry name" value="Homeodomain-like_sf"/>
</dbReference>
<evidence type="ECO:0000256" key="1">
    <source>
        <dbReference type="ARBA" id="ARBA00023015"/>
    </source>
</evidence>
<keyword evidence="1" id="KW-0805">Transcription regulation</keyword>
<dbReference type="Gene3D" id="1.10.357.10">
    <property type="entry name" value="Tetracycline Repressor, domain 2"/>
    <property type="match status" value="1"/>
</dbReference>
<feature type="DNA-binding region" description="H-T-H motif" evidence="4">
    <location>
        <begin position="33"/>
        <end position="52"/>
    </location>
</feature>
<comment type="caution">
    <text evidence="6">The sequence shown here is derived from an EMBL/GenBank/DDBJ whole genome shotgun (WGS) entry which is preliminary data.</text>
</comment>
<dbReference type="Pfam" id="PF00440">
    <property type="entry name" value="TetR_N"/>
    <property type="match status" value="1"/>
</dbReference>
<dbReference type="SUPFAM" id="SSF48498">
    <property type="entry name" value="Tetracyclin repressor-like, C-terminal domain"/>
    <property type="match status" value="1"/>
</dbReference>
<organism evidence="6 7">
    <name type="scientific">Streptomyces triticagri</name>
    <dbReference type="NCBI Taxonomy" id="2293568"/>
    <lineage>
        <taxon>Bacteria</taxon>
        <taxon>Bacillati</taxon>
        <taxon>Actinomycetota</taxon>
        <taxon>Actinomycetes</taxon>
        <taxon>Kitasatosporales</taxon>
        <taxon>Streptomycetaceae</taxon>
        <taxon>Streptomyces</taxon>
    </lineage>
</organism>